<reference evidence="3 4" key="1">
    <citation type="submission" date="2017-12" db="EMBL/GenBank/DDBJ databases">
        <authorList>
            <person name="Hurst M.R.H."/>
        </authorList>
    </citation>
    <scope>NUCLEOTIDE SEQUENCE [LARGE SCALE GENOMIC DNA]</scope>
    <source>
        <strain evidence="3 4">BM15</strain>
    </source>
</reference>
<evidence type="ECO:0000313" key="3">
    <source>
        <dbReference type="EMBL" id="AUH34329.1"/>
    </source>
</evidence>
<dbReference type="Gene3D" id="3.40.50.1820">
    <property type="entry name" value="alpha/beta hydrolase"/>
    <property type="match status" value="1"/>
</dbReference>
<dbReference type="Pfam" id="PF20434">
    <property type="entry name" value="BD-FAE"/>
    <property type="match status" value="1"/>
</dbReference>
<dbReference type="InterPro" id="IPR050300">
    <property type="entry name" value="GDXG_lipolytic_enzyme"/>
</dbReference>
<protein>
    <submittedName>
        <fullName evidence="3">Alpha/beta hydrolase</fullName>
    </submittedName>
</protein>
<keyword evidence="1 3" id="KW-0378">Hydrolase</keyword>
<gene>
    <name evidence="3" type="ORF">CUV01_13885</name>
</gene>
<sequence length="294" mass="31594">MVQLTPHILHRFGPGAFVVGLVTLLLSGCGGSDVLNALASERGVAVQRDISYGPEDRQAYDLYRPTNVQPKGLVIFYYGGSWDSGSRGMYEFLGTSLAKRGYVTAIPDYRLYPEVTFPAFVEDGALAFRAIRARVGDTVPTFVMGHSAGAHIAGMIALAPRYLNAQDLSPCGSIAGFIGLAGPYDFEISERYGPTFPAQTRNFSQVLPFAKEGRHPPTLLLHGTADTTVEPRDSQLLAQALRANGNMVELKLMEGTGHIGIVAAFSGALRFTAPTLPLVTDFMDRIAADPPGCR</sequence>
<dbReference type="KEGG" id="paro:CUV01_13885"/>
<keyword evidence="4" id="KW-1185">Reference proteome</keyword>
<organism evidence="3 4">
    <name type="scientific">Paracoccus tegillarcae</name>
    <dbReference type="NCBI Taxonomy" id="1529068"/>
    <lineage>
        <taxon>Bacteria</taxon>
        <taxon>Pseudomonadati</taxon>
        <taxon>Pseudomonadota</taxon>
        <taxon>Alphaproteobacteria</taxon>
        <taxon>Rhodobacterales</taxon>
        <taxon>Paracoccaceae</taxon>
        <taxon>Paracoccus</taxon>
    </lineage>
</organism>
<dbReference type="Proteomes" id="UP000233742">
    <property type="component" value="Chromosome"/>
</dbReference>
<evidence type="ECO:0000313" key="4">
    <source>
        <dbReference type="Proteomes" id="UP000233742"/>
    </source>
</evidence>
<dbReference type="AlphaFoldDB" id="A0A2K9EIX5"/>
<accession>A0A2K9EIX5</accession>
<dbReference type="InterPro" id="IPR049492">
    <property type="entry name" value="BD-FAE-like_dom"/>
</dbReference>
<dbReference type="PANTHER" id="PTHR48081:SF9">
    <property type="entry name" value="CARBOXYLESTERASE"/>
    <property type="match status" value="1"/>
</dbReference>
<dbReference type="InterPro" id="IPR029058">
    <property type="entry name" value="AB_hydrolase_fold"/>
</dbReference>
<dbReference type="RefSeq" id="WP_101460991.1">
    <property type="nucleotide sequence ID" value="NZ_CP025408.1"/>
</dbReference>
<proteinExistence type="predicted"/>
<name>A0A2K9EIX5_9RHOB</name>
<feature type="domain" description="BD-FAE-like" evidence="2">
    <location>
        <begin position="61"/>
        <end position="241"/>
    </location>
</feature>
<dbReference type="OrthoDB" id="9771666at2"/>
<dbReference type="GO" id="GO:0016787">
    <property type="term" value="F:hydrolase activity"/>
    <property type="evidence" value="ECO:0007669"/>
    <property type="project" value="UniProtKB-KW"/>
</dbReference>
<evidence type="ECO:0000256" key="1">
    <source>
        <dbReference type="ARBA" id="ARBA00022801"/>
    </source>
</evidence>
<dbReference type="SUPFAM" id="SSF53474">
    <property type="entry name" value="alpha/beta-Hydrolases"/>
    <property type="match status" value="1"/>
</dbReference>
<dbReference type="PANTHER" id="PTHR48081">
    <property type="entry name" value="AB HYDROLASE SUPERFAMILY PROTEIN C4A8.06C"/>
    <property type="match status" value="1"/>
</dbReference>
<evidence type="ECO:0000259" key="2">
    <source>
        <dbReference type="Pfam" id="PF20434"/>
    </source>
</evidence>
<dbReference type="EMBL" id="CP025408">
    <property type="protein sequence ID" value="AUH34329.1"/>
    <property type="molecule type" value="Genomic_DNA"/>
</dbReference>